<evidence type="ECO:0000313" key="2">
    <source>
        <dbReference type="EMBL" id="GAX77977.1"/>
    </source>
</evidence>
<comment type="caution">
    <text evidence="2">The sequence shown here is derived from an EMBL/GenBank/DDBJ whole genome shotgun (WGS) entry which is preliminary data.</text>
</comment>
<accession>A0A250X4G7</accession>
<gene>
    <name evidence="2" type="ORF">CEUSTIGMA_g5419.t1</name>
</gene>
<dbReference type="Proteomes" id="UP000232323">
    <property type="component" value="Unassembled WGS sequence"/>
</dbReference>
<dbReference type="EMBL" id="BEGY01000028">
    <property type="protein sequence ID" value="GAX77977.1"/>
    <property type="molecule type" value="Genomic_DNA"/>
</dbReference>
<evidence type="ECO:0000313" key="3">
    <source>
        <dbReference type="Proteomes" id="UP000232323"/>
    </source>
</evidence>
<feature type="region of interest" description="Disordered" evidence="1">
    <location>
        <begin position="73"/>
        <end position="95"/>
    </location>
</feature>
<reference evidence="2 3" key="1">
    <citation type="submission" date="2017-08" db="EMBL/GenBank/DDBJ databases">
        <title>Acidophilic green algal genome provides insights into adaptation to an acidic environment.</title>
        <authorList>
            <person name="Hirooka S."/>
            <person name="Hirose Y."/>
            <person name="Kanesaki Y."/>
            <person name="Higuchi S."/>
            <person name="Fujiwara T."/>
            <person name="Onuma R."/>
            <person name="Era A."/>
            <person name="Ohbayashi R."/>
            <person name="Uzuka A."/>
            <person name="Nozaki H."/>
            <person name="Yoshikawa H."/>
            <person name="Miyagishima S.Y."/>
        </authorList>
    </citation>
    <scope>NUCLEOTIDE SEQUENCE [LARGE SCALE GENOMIC DNA]</scope>
    <source>
        <strain evidence="2 3">NIES-2499</strain>
    </source>
</reference>
<keyword evidence="3" id="KW-1185">Reference proteome</keyword>
<name>A0A250X4G7_9CHLO</name>
<evidence type="ECO:0000256" key="1">
    <source>
        <dbReference type="SAM" id="MobiDB-lite"/>
    </source>
</evidence>
<organism evidence="2 3">
    <name type="scientific">Chlamydomonas eustigma</name>
    <dbReference type="NCBI Taxonomy" id="1157962"/>
    <lineage>
        <taxon>Eukaryota</taxon>
        <taxon>Viridiplantae</taxon>
        <taxon>Chlorophyta</taxon>
        <taxon>core chlorophytes</taxon>
        <taxon>Chlorophyceae</taxon>
        <taxon>CS clade</taxon>
        <taxon>Chlamydomonadales</taxon>
        <taxon>Chlamydomonadaceae</taxon>
        <taxon>Chlamydomonas</taxon>
    </lineage>
</organism>
<sequence length="393" mass="42372">MPDNGLISLVEKVEKLKNVDNEDTVIIQKKRFFKLLRDKNIIPEKREEFMSMYLAYEALHVLIQRKKALHGNSNSRSRELLQDNAGNPPSGVQAAGVNTEKVQGRLQKSVAGVSQVTKRGQMLIKSAPIKATMSRSTATAAIPPNRPLGGNNSNHFIQPSNEQFYKNYPTAAGSNQQHFMAPTKQQGFGALRARRESQMDFDDLNVVDGEGVHCPTRKSSGQGTNTTSTTRIAVHDISGSPTIQTHGSQQPRRVSLPSSLQPAVSITKRIQQQNLCSKSAKPSVHGGSRSLKWPGPQMVSTVVDMMKPKAITEQQALGYLPRSAETTDGGDCLVMGTNSCHELAGGFKGGRRSQPGQLQAAAAAAGGGERNKKGLTTKTAPAAVGNKQSHFVS</sequence>
<proteinExistence type="predicted"/>
<protein>
    <submittedName>
        <fullName evidence="2">Uncharacterized protein</fullName>
    </submittedName>
</protein>
<dbReference type="AlphaFoldDB" id="A0A250X4G7"/>